<reference evidence="1" key="1">
    <citation type="submission" date="2022-03" db="EMBL/GenBank/DDBJ databases">
        <authorList>
            <person name="Martin H S."/>
        </authorList>
    </citation>
    <scope>NUCLEOTIDE SEQUENCE</scope>
</reference>
<sequence length="76" mass="8391">MPKAKCAYATAGCDDAATADDVLPRWPLVEVHEFTLTANNFACLTFKRFSFVCDAALSAHELNFELHSILLYCGYA</sequence>
<evidence type="ECO:0000313" key="2">
    <source>
        <dbReference type="Proteomes" id="UP000837857"/>
    </source>
</evidence>
<dbReference type="Proteomes" id="UP000837857">
    <property type="component" value="Chromosome 7"/>
</dbReference>
<protein>
    <submittedName>
        <fullName evidence="1">Uncharacterized protein</fullName>
    </submittedName>
</protein>
<name>A0ABN8J3J8_9NEOP</name>
<accession>A0ABN8J3J8</accession>
<feature type="non-terminal residue" evidence="1">
    <location>
        <position position="76"/>
    </location>
</feature>
<organism evidence="1 2">
    <name type="scientific">Iphiclides podalirius</name>
    <name type="common">scarce swallowtail</name>
    <dbReference type="NCBI Taxonomy" id="110791"/>
    <lineage>
        <taxon>Eukaryota</taxon>
        <taxon>Metazoa</taxon>
        <taxon>Ecdysozoa</taxon>
        <taxon>Arthropoda</taxon>
        <taxon>Hexapoda</taxon>
        <taxon>Insecta</taxon>
        <taxon>Pterygota</taxon>
        <taxon>Neoptera</taxon>
        <taxon>Endopterygota</taxon>
        <taxon>Lepidoptera</taxon>
        <taxon>Glossata</taxon>
        <taxon>Ditrysia</taxon>
        <taxon>Papilionoidea</taxon>
        <taxon>Papilionidae</taxon>
        <taxon>Papilioninae</taxon>
        <taxon>Iphiclides</taxon>
    </lineage>
</organism>
<gene>
    <name evidence="1" type="ORF">IPOD504_LOCUS15571</name>
</gene>
<proteinExistence type="predicted"/>
<keyword evidence="2" id="KW-1185">Reference proteome</keyword>
<dbReference type="EMBL" id="OW152819">
    <property type="protein sequence ID" value="CAH2073291.1"/>
    <property type="molecule type" value="Genomic_DNA"/>
</dbReference>
<evidence type="ECO:0000313" key="1">
    <source>
        <dbReference type="EMBL" id="CAH2073291.1"/>
    </source>
</evidence>